<evidence type="ECO:0000259" key="1">
    <source>
        <dbReference type="SMART" id="SM00933"/>
    </source>
</evidence>
<name>A0A147JST9_HADYE</name>
<reference evidence="2 3" key="1">
    <citation type="journal article" date="2016" name="Nat. Microbiol.">
        <title>Genomic inference of the metabolism of cosmopolitan subsurface Archaea, Hadesarchaea.</title>
        <authorList>
            <person name="Baker B.J."/>
            <person name="Saw J.H."/>
            <person name="Lind A.E."/>
            <person name="Lazar C.S."/>
            <person name="Hinrichs K.-U."/>
            <person name="Teske A.P."/>
            <person name="Ettema T.J."/>
        </authorList>
    </citation>
    <scope>NUCLEOTIDE SEQUENCE [LARGE SCALE GENOMIC DNA]</scope>
</reference>
<accession>A0A147JST9</accession>
<dbReference type="InterPro" id="IPR018977">
    <property type="entry name" value="NurA_domain"/>
</dbReference>
<dbReference type="AlphaFoldDB" id="A0A147JST9"/>
<dbReference type="SMART" id="SM00933">
    <property type="entry name" value="NurA"/>
    <property type="match status" value="1"/>
</dbReference>
<protein>
    <recommendedName>
        <fullName evidence="1">NurA domain-containing protein</fullName>
    </recommendedName>
</protein>
<proteinExistence type="predicted"/>
<evidence type="ECO:0000313" key="2">
    <source>
        <dbReference type="EMBL" id="KUO39542.1"/>
    </source>
</evidence>
<gene>
    <name evidence="2" type="ORF">APZ16_02340</name>
</gene>
<sequence>MNSSAWPAGFPGDLERALDSMVERIIDQERRRKRIGEVLSGLGKVSLAGVEDLVEKSLVREVKRDPLSDLKVCGVDGGLLDQQLHGLDLILIRAVAVIFHYRRALLNGAEYLPSEFPPLRMVDVAEPLDAWEFQLLAGMERQLAELEVATEAAERDGIGAILLDGSIVPQYVERFPRSPVLVERYQKLIQAYTKLYQTCARSGVLLCGAVKDSRGARFVEILKRELRDKFGLSLEKEDFSVLDRSRDTVLLNHLLQVGQRTSAFTYAEKPASYVLSDLGPWAPKICAFYIKTVPFDRPLRVEFLDQGEDTAATADRVASLIFALSSHHDGFGLPSVIVEADACVRLAEEDLCLVRDSISDRLEPSLFLELRREKKPF</sequence>
<evidence type="ECO:0000313" key="3">
    <source>
        <dbReference type="Proteomes" id="UP000074294"/>
    </source>
</evidence>
<feature type="domain" description="NurA" evidence="1">
    <location>
        <begin position="70"/>
        <end position="346"/>
    </location>
</feature>
<dbReference type="Pfam" id="PF09376">
    <property type="entry name" value="NurA"/>
    <property type="match status" value="1"/>
</dbReference>
<organism evidence="2 3">
    <name type="scientific">Hadarchaeum yellowstonense</name>
    <dbReference type="NCBI Taxonomy" id="1776334"/>
    <lineage>
        <taxon>Archaea</taxon>
        <taxon>Methanobacteriati</taxon>
        <taxon>Candidatus Hadarchaeota</taxon>
        <taxon>Candidatus Hadarchaeia</taxon>
        <taxon>Candidatus Hadarchaeales</taxon>
        <taxon>Candidatus Hadarchaeaceae</taxon>
        <taxon>Candidatus Hadarchaeum</taxon>
    </lineage>
</organism>
<dbReference type="EMBL" id="LQMQ01000061">
    <property type="protein sequence ID" value="KUO39542.1"/>
    <property type="molecule type" value="Genomic_DNA"/>
</dbReference>
<dbReference type="Proteomes" id="UP000074294">
    <property type="component" value="Unassembled WGS sequence"/>
</dbReference>
<comment type="caution">
    <text evidence="2">The sequence shown here is derived from an EMBL/GenBank/DDBJ whole genome shotgun (WGS) entry which is preliminary data.</text>
</comment>
<dbReference type="STRING" id="1776334.APZ16_02340"/>